<evidence type="ECO:0000259" key="1">
    <source>
        <dbReference type="SMART" id="SM01162"/>
    </source>
</evidence>
<dbReference type="OrthoDB" id="1928104at2759"/>
<keyword evidence="3" id="KW-1185">Reference proteome</keyword>
<dbReference type="EMBL" id="CM017878">
    <property type="protein sequence ID" value="KAG1355136.1"/>
    <property type="molecule type" value="Genomic_DNA"/>
</dbReference>
<evidence type="ECO:0000313" key="3">
    <source>
        <dbReference type="Proteomes" id="UP000797356"/>
    </source>
</evidence>
<reference evidence="2" key="2">
    <citation type="submission" date="2019-07" db="EMBL/GenBank/DDBJ databases">
        <authorList>
            <person name="Yang Y."/>
            <person name="Bocs S."/>
            <person name="Baudouin L."/>
        </authorList>
    </citation>
    <scope>NUCLEOTIDE SEQUENCE</scope>
    <source>
        <tissue evidence="2">Spear leaf of Hainan Tall coconut</tissue>
    </source>
</reference>
<dbReference type="InterPro" id="IPR056254">
    <property type="entry name" value="At5g58720/SDE5-like_UBA-like"/>
</dbReference>
<organism evidence="2 3">
    <name type="scientific">Cocos nucifera</name>
    <name type="common">Coconut palm</name>
    <dbReference type="NCBI Taxonomy" id="13894"/>
    <lineage>
        <taxon>Eukaryota</taxon>
        <taxon>Viridiplantae</taxon>
        <taxon>Streptophyta</taxon>
        <taxon>Embryophyta</taxon>
        <taxon>Tracheophyta</taxon>
        <taxon>Spermatophyta</taxon>
        <taxon>Magnoliopsida</taxon>
        <taxon>Liliopsida</taxon>
        <taxon>Arecaceae</taxon>
        <taxon>Arecoideae</taxon>
        <taxon>Cocoseae</taxon>
        <taxon>Attaleinae</taxon>
        <taxon>Cocos</taxon>
    </lineage>
</organism>
<proteinExistence type="predicted"/>
<dbReference type="Gene3D" id="3.30.1370.110">
    <property type="match status" value="1"/>
</dbReference>
<evidence type="ECO:0000313" key="2">
    <source>
        <dbReference type="EMBL" id="KAG1355136.1"/>
    </source>
</evidence>
<dbReference type="InterPro" id="IPR013899">
    <property type="entry name" value="DUF1771"/>
</dbReference>
<dbReference type="PANTHER" id="PTHR47872">
    <property type="entry name" value="NUCLEAR RNA EXPORT FACTOR SDE5-RELATED"/>
    <property type="match status" value="1"/>
</dbReference>
<reference evidence="2" key="1">
    <citation type="journal article" date="2017" name="Gigascience">
        <title>The genome draft of coconut (Cocos nucifera).</title>
        <authorList>
            <person name="Xiao Y."/>
            <person name="Xu P."/>
            <person name="Fan H."/>
            <person name="Baudouin L."/>
            <person name="Xia W."/>
            <person name="Bocs S."/>
            <person name="Xu J."/>
            <person name="Li Q."/>
            <person name="Guo A."/>
            <person name="Zhou L."/>
            <person name="Li J."/>
            <person name="Wu Y."/>
            <person name="Ma Z."/>
            <person name="Armero A."/>
            <person name="Issali A.E."/>
            <person name="Liu N."/>
            <person name="Peng M."/>
            <person name="Yang Y."/>
        </authorList>
    </citation>
    <scope>NUCLEOTIDE SEQUENCE</scope>
    <source>
        <tissue evidence="2">Spear leaf of Hainan Tall coconut</tissue>
    </source>
</reference>
<dbReference type="Proteomes" id="UP000797356">
    <property type="component" value="Chromosome 7"/>
</dbReference>
<dbReference type="InterPro" id="IPR036063">
    <property type="entry name" value="Smr_dom_sf"/>
</dbReference>
<dbReference type="Pfam" id="PF24767">
    <property type="entry name" value="UBA_At5g58720"/>
    <property type="match status" value="1"/>
</dbReference>
<dbReference type="AlphaFoldDB" id="A0A8K0IFY5"/>
<name>A0A8K0IFY5_COCNU</name>
<dbReference type="Pfam" id="PF08590">
    <property type="entry name" value="DUF1771"/>
    <property type="match status" value="1"/>
</dbReference>
<accession>A0A8K0IFY5</accession>
<protein>
    <submittedName>
        <fullName evidence="2">Putative nuclear RNA export factor SDE5</fullName>
    </submittedName>
</protein>
<dbReference type="PANTHER" id="PTHR47872:SF1">
    <property type="entry name" value="NUCLEAR RNA EXPORT FACTOR SDE5-RELATED"/>
    <property type="match status" value="1"/>
</dbReference>
<comment type="caution">
    <text evidence="2">The sequence shown here is derived from an EMBL/GenBank/DDBJ whole genome shotgun (WGS) entry which is preliminary data.</text>
</comment>
<dbReference type="SMART" id="SM01162">
    <property type="entry name" value="DUF1771"/>
    <property type="match status" value="1"/>
</dbReference>
<sequence length="502" mass="56534">MDPSSSHASKHDAELMALETLLEAFGSACSLEEIAYAYCEAKGDMSKAGDILFQLQEKNSNDVFHAGNGEMNISQSAELLHKDNIESLAFTRKNTKGGKPRKLSASMGTVSCFLGKSYARPASALLESTAKSKPLKIEVKGSPEDEHDMETAESHFVPKTEVSTDVDIEEFLFSMLGDGFKLNMDMIREVLGQCGYNIKKSMEELLELSAKNLDKNNSVDNNVVRKSTDRCSKWETSASEENYLKSSTQGYACNIIEPSCLDKKRSNMSREVLQALFSAPERLEEELKPKCLEWGSNRSIIVGQKPVTKPLEDLSLSTKIEDPKVKLDNKDVVDEEDDYRILRRAAKQHWDAMKTYYEAAVDAFMEGDREKANYLLEQGKYYNQKAREADEKSAGEILDTRKSDTQGEVITLDLHDHHPKEALSLLKLHLQSLANIPSFRHLKVIMDSDAEDITKGKRKRMVVKFLEKESIKWTEGEGKPGTYFIQLDQIDPKKLNFVKVSE</sequence>
<gene>
    <name evidence="2" type="ORF">COCNU_07G012480</name>
</gene>
<feature type="domain" description="DUF1771" evidence="1">
    <location>
        <begin position="338"/>
        <end position="403"/>
    </location>
</feature>